<evidence type="ECO:0000256" key="1">
    <source>
        <dbReference type="SAM" id="MobiDB-lite"/>
    </source>
</evidence>
<sequence>MGGHDFKTGGSNKRHVGREKALSDMKQTSGDDFPGSDYSPNDRKNWMSGLDPEKVFVNQIVWPGTHDSATNEIGIPLVTRPLAQCQTQSIYHQLDDQVFDKTIAELLPKRVICVWKPRKSPQPKAGGSLWSSGYLKDNWIDTDLPLTKFESNIKYLSEQKPVNSRKYFYRVENTVTPQADNPILCVKPVTDRIRPYARMFISQCFSRNIQTNCRFFRRILSRRILLMLLLDLHMR</sequence>
<feature type="region of interest" description="Disordered" evidence="1">
    <location>
        <begin position="1"/>
        <end position="45"/>
    </location>
</feature>
<dbReference type="Gene3D" id="3.20.20.190">
    <property type="entry name" value="Phosphatidylinositol (PI) phosphodiesterase"/>
    <property type="match status" value="1"/>
</dbReference>
<dbReference type="PANTHER" id="PTHR13593">
    <property type="match status" value="1"/>
</dbReference>
<evidence type="ECO:0000313" key="3">
    <source>
        <dbReference type="Proteomes" id="UP001604277"/>
    </source>
</evidence>
<dbReference type="SUPFAM" id="SSF51695">
    <property type="entry name" value="PLC-like phosphodiesterases"/>
    <property type="match status" value="2"/>
</dbReference>
<comment type="caution">
    <text evidence="2">The sequence shown here is derived from an EMBL/GenBank/DDBJ whole genome shotgun (WGS) entry which is preliminary data.</text>
</comment>
<reference evidence="3" key="1">
    <citation type="submission" date="2024-07" db="EMBL/GenBank/DDBJ databases">
        <title>Two chromosome-level genome assemblies of Korean endemic species Abeliophyllum distichum and Forsythia ovata (Oleaceae).</title>
        <authorList>
            <person name="Jang H."/>
        </authorList>
    </citation>
    <scope>NUCLEOTIDE SEQUENCE [LARGE SCALE GENOMIC DNA]</scope>
</reference>
<keyword evidence="3" id="KW-1185">Reference proteome</keyword>
<dbReference type="AlphaFoldDB" id="A0ABD1Q3F5"/>
<evidence type="ECO:0000313" key="2">
    <source>
        <dbReference type="EMBL" id="KAL2469301.1"/>
    </source>
</evidence>
<dbReference type="Proteomes" id="UP001604277">
    <property type="component" value="Unassembled WGS sequence"/>
</dbReference>
<dbReference type="InterPro" id="IPR051057">
    <property type="entry name" value="PI-PLC_domain"/>
</dbReference>
<proteinExistence type="predicted"/>
<dbReference type="PANTHER" id="PTHR13593:SF113">
    <property type="entry name" value="SI:DKEY-266F7.9"/>
    <property type="match status" value="1"/>
</dbReference>
<gene>
    <name evidence="2" type="ORF">Fot_50877</name>
</gene>
<dbReference type="InterPro" id="IPR017946">
    <property type="entry name" value="PLC-like_Pdiesterase_TIM-brl"/>
</dbReference>
<dbReference type="EMBL" id="JBFOLJ010000016">
    <property type="protein sequence ID" value="KAL2469301.1"/>
    <property type="molecule type" value="Genomic_DNA"/>
</dbReference>
<accession>A0ABD1Q3F5</accession>
<protein>
    <submittedName>
        <fullName evidence="2">PLC-like phosphodiesterases superfamily protein</fullName>
    </submittedName>
</protein>
<organism evidence="2 3">
    <name type="scientific">Forsythia ovata</name>
    <dbReference type="NCBI Taxonomy" id="205694"/>
    <lineage>
        <taxon>Eukaryota</taxon>
        <taxon>Viridiplantae</taxon>
        <taxon>Streptophyta</taxon>
        <taxon>Embryophyta</taxon>
        <taxon>Tracheophyta</taxon>
        <taxon>Spermatophyta</taxon>
        <taxon>Magnoliopsida</taxon>
        <taxon>eudicotyledons</taxon>
        <taxon>Gunneridae</taxon>
        <taxon>Pentapetalae</taxon>
        <taxon>asterids</taxon>
        <taxon>lamiids</taxon>
        <taxon>Lamiales</taxon>
        <taxon>Oleaceae</taxon>
        <taxon>Forsythieae</taxon>
        <taxon>Forsythia</taxon>
    </lineage>
</organism>
<name>A0ABD1Q3F5_9LAMI</name>